<organism evidence="3 6">
    <name type="scientific">Arthrobacter zhangbolii</name>
    <dbReference type="NCBI Taxonomy" id="2886936"/>
    <lineage>
        <taxon>Bacteria</taxon>
        <taxon>Bacillati</taxon>
        <taxon>Actinomycetota</taxon>
        <taxon>Actinomycetes</taxon>
        <taxon>Micrococcales</taxon>
        <taxon>Micrococcaceae</taxon>
        <taxon>Arthrobacter</taxon>
    </lineage>
</organism>
<evidence type="ECO:0000313" key="6">
    <source>
        <dbReference type="Proteomes" id="UP001155145"/>
    </source>
</evidence>
<evidence type="ECO:0000256" key="2">
    <source>
        <dbReference type="SAM" id="SignalP"/>
    </source>
</evidence>
<feature type="signal peptide" evidence="2">
    <location>
        <begin position="1"/>
        <end position="26"/>
    </location>
</feature>
<keyword evidence="2" id="KW-0732">Signal</keyword>
<name>A0A9X1SCS4_9MICC</name>
<sequence length="193" mass="19095">MIRARHTRARRSTVPLLLLCSVLALTACGADNAGNQPADPASPSASGPASASDAASASGSPSAAGTPGPTASPSQPAPASAAATSLTVDFMADGQSTTDTWTLQCDGAAPLPGSNVPDPAAACAALAEQGAALFAEADRNAMCTQNIVGMQRAHVTGTVNGEAVDTSFALTDGCQISRWERLTGLLGPAEGTF</sequence>
<accession>A0A9X1SCS4</accession>
<feature type="compositionally biased region" description="Low complexity" evidence="1">
    <location>
        <begin position="37"/>
        <end position="82"/>
    </location>
</feature>
<dbReference type="GO" id="GO:0004867">
    <property type="term" value="F:serine-type endopeptidase inhibitor activity"/>
    <property type="evidence" value="ECO:0007669"/>
    <property type="project" value="InterPro"/>
</dbReference>
<reference evidence="3" key="1">
    <citation type="submission" date="2021-10" db="EMBL/GenBank/DDBJ databases">
        <title>Novel species in genus Arthrobacter.</title>
        <authorList>
            <person name="Liu Y."/>
        </authorList>
    </citation>
    <scope>NUCLEOTIDE SEQUENCE</scope>
    <source>
        <strain evidence="5">zg-Y462</strain>
        <strain evidence="3">Zg-Y462</strain>
    </source>
</reference>
<dbReference type="Proteomes" id="UP000829758">
    <property type="component" value="Chromosome"/>
</dbReference>
<dbReference type="EMBL" id="CP094984">
    <property type="protein sequence ID" value="UON92275.1"/>
    <property type="molecule type" value="Genomic_DNA"/>
</dbReference>
<evidence type="ECO:0000313" key="5">
    <source>
        <dbReference type="Proteomes" id="UP000829758"/>
    </source>
</evidence>
<keyword evidence="5" id="KW-1185">Reference proteome</keyword>
<feature type="chain" id="PRO_5040782963" description="Serine protease inhibitor" evidence="2">
    <location>
        <begin position="27"/>
        <end position="193"/>
    </location>
</feature>
<gene>
    <name evidence="3" type="ORF">LJ755_15860</name>
    <name evidence="4" type="ORF">MUK71_01030</name>
</gene>
<evidence type="ECO:0000313" key="4">
    <source>
        <dbReference type="EMBL" id="UON92275.1"/>
    </source>
</evidence>
<dbReference type="Proteomes" id="UP001155145">
    <property type="component" value="Unassembled WGS sequence"/>
</dbReference>
<evidence type="ECO:0000256" key="1">
    <source>
        <dbReference type="SAM" id="MobiDB-lite"/>
    </source>
</evidence>
<dbReference type="InterPro" id="IPR036819">
    <property type="entry name" value="Subtilisin_inhibitor-like_sf"/>
</dbReference>
<dbReference type="EMBL" id="JAJFZT010000013">
    <property type="protein sequence ID" value="MCC3274199.1"/>
    <property type="molecule type" value="Genomic_DNA"/>
</dbReference>
<feature type="region of interest" description="Disordered" evidence="1">
    <location>
        <begin position="34"/>
        <end position="82"/>
    </location>
</feature>
<dbReference type="Gene3D" id="3.30.350.10">
    <property type="entry name" value="Subtilisin inhibitor-like"/>
    <property type="match status" value="1"/>
</dbReference>
<protein>
    <recommendedName>
        <fullName evidence="7">Serine protease inhibitor</fullName>
    </recommendedName>
</protein>
<evidence type="ECO:0000313" key="3">
    <source>
        <dbReference type="EMBL" id="MCC3274199.1"/>
    </source>
</evidence>
<evidence type="ECO:0008006" key="7">
    <source>
        <dbReference type="Google" id="ProtNLM"/>
    </source>
</evidence>
<proteinExistence type="predicted"/>
<dbReference type="RefSeq" id="WP_227929706.1">
    <property type="nucleotide sequence ID" value="NZ_CP094984.1"/>
</dbReference>
<dbReference type="AlphaFoldDB" id="A0A9X1SCS4"/>
<dbReference type="SUPFAM" id="SSF55399">
    <property type="entry name" value="Subtilisin inhibitor"/>
    <property type="match status" value="1"/>
</dbReference>
<dbReference type="PROSITE" id="PS51257">
    <property type="entry name" value="PROKAR_LIPOPROTEIN"/>
    <property type="match status" value="1"/>
</dbReference>